<evidence type="ECO:0000313" key="3">
    <source>
        <dbReference type="Proteomes" id="UP001156703"/>
    </source>
</evidence>
<dbReference type="Proteomes" id="UP001156703">
    <property type="component" value="Unassembled WGS sequence"/>
</dbReference>
<evidence type="ECO:0000256" key="1">
    <source>
        <dbReference type="SAM" id="MobiDB-lite"/>
    </source>
</evidence>
<feature type="region of interest" description="Disordered" evidence="1">
    <location>
        <begin position="1"/>
        <end position="67"/>
    </location>
</feature>
<dbReference type="EMBL" id="BSOO01000002">
    <property type="protein sequence ID" value="GLR46566.1"/>
    <property type="molecule type" value="Genomic_DNA"/>
</dbReference>
<gene>
    <name evidence="2" type="ORF">GCM10007925_02770</name>
</gene>
<comment type="caution">
    <text evidence="2">The sequence shown here is derived from an EMBL/GenBank/DDBJ whole genome shotgun (WGS) entry which is preliminary data.</text>
</comment>
<keyword evidence="3" id="KW-1185">Reference proteome</keyword>
<feature type="compositionally biased region" description="Basic and acidic residues" evidence="1">
    <location>
        <begin position="11"/>
        <end position="27"/>
    </location>
</feature>
<proteinExistence type="predicted"/>
<evidence type="ECO:0000313" key="2">
    <source>
        <dbReference type="EMBL" id="GLR46566.1"/>
    </source>
</evidence>
<accession>A0ABQ5Z3G6</accession>
<protein>
    <submittedName>
        <fullName evidence="2">Uncharacterized protein</fullName>
    </submittedName>
</protein>
<organism evidence="2 3">
    <name type="scientific">Sphingomonas astaxanthinifaciens DSM 22298</name>
    <dbReference type="NCBI Taxonomy" id="1123267"/>
    <lineage>
        <taxon>Bacteria</taxon>
        <taxon>Pseudomonadati</taxon>
        <taxon>Pseudomonadota</taxon>
        <taxon>Alphaproteobacteria</taxon>
        <taxon>Sphingomonadales</taxon>
        <taxon>Sphingomonadaceae</taxon>
        <taxon>Sphingomonas</taxon>
    </lineage>
</organism>
<name>A0ABQ5Z3G6_9SPHN</name>
<reference evidence="3" key="1">
    <citation type="journal article" date="2019" name="Int. J. Syst. Evol. Microbiol.">
        <title>The Global Catalogue of Microorganisms (GCM) 10K type strain sequencing project: providing services to taxonomists for standard genome sequencing and annotation.</title>
        <authorList>
            <consortium name="The Broad Institute Genomics Platform"/>
            <consortium name="The Broad Institute Genome Sequencing Center for Infectious Disease"/>
            <person name="Wu L."/>
            <person name="Ma J."/>
        </authorList>
    </citation>
    <scope>NUCLEOTIDE SEQUENCE [LARGE SCALE GENOMIC DNA]</scope>
    <source>
        <strain evidence="3">NBRC 102146</strain>
    </source>
</reference>
<sequence length="102" mass="10967">MQFAPAAPITREGEGSARLDPAGKRLEFASSDRLAHSAGPLERRPVGTGMEEALGRRGRRDCQQGGEDQRARKAFQLFTALTGSLGWRSKVVMIAPAAMAMP</sequence>